<reference evidence="2" key="2">
    <citation type="submission" date="2021-08" db="EMBL/GenBank/DDBJ databases">
        <authorList>
            <person name="Tani A."/>
            <person name="Ola A."/>
            <person name="Ogura Y."/>
            <person name="Katsura K."/>
            <person name="Hayashi T."/>
        </authorList>
    </citation>
    <scope>NUCLEOTIDE SEQUENCE</scope>
    <source>
        <strain evidence="2">DSM 16372</strain>
    </source>
</reference>
<dbReference type="Pfam" id="PF13924">
    <property type="entry name" value="Lipocalin_5"/>
    <property type="match status" value="1"/>
</dbReference>
<dbReference type="EMBL" id="BPQO01000013">
    <property type="protein sequence ID" value="GJD89748.1"/>
    <property type="molecule type" value="Genomic_DNA"/>
</dbReference>
<proteinExistence type="predicted"/>
<comment type="caution">
    <text evidence="2">The sequence shown here is derived from an EMBL/GenBank/DDBJ whole genome shotgun (WGS) entry which is preliminary data.</text>
</comment>
<evidence type="ECO:0000259" key="1">
    <source>
        <dbReference type="Pfam" id="PF13924"/>
    </source>
</evidence>
<keyword evidence="3" id="KW-1185">Reference proteome</keyword>
<evidence type="ECO:0000313" key="2">
    <source>
        <dbReference type="EMBL" id="GJD89748.1"/>
    </source>
</evidence>
<dbReference type="InterPro" id="IPR024311">
    <property type="entry name" value="Lipocalin-like"/>
</dbReference>
<dbReference type="AlphaFoldDB" id="A0AAV4ZPJ6"/>
<reference evidence="2" key="1">
    <citation type="journal article" date="2016" name="Front. Microbiol.">
        <title>Genome Sequence of the Piezophilic, Mesophilic Sulfate-Reducing Bacterium Desulfovibrio indicus J2T.</title>
        <authorList>
            <person name="Cao J."/>
            <person name="Maignien L."/>
            <person name="Shao Z."/>
            <person name="Alain K."/>
            <person name="Jebbar M."/>
        </authorList>
    </citation>
    <scope>NUCLEOTIDE SEQUENCE</scope>
    <source>
        <strain evidence="2">DSM 16372</strain>
    </source>
</reference>
<dbReference type="Proteomes" id="UP001055247">
    <property type="component" value="Unassembled WGS sequence"/>
</dbReference>
<feature type="domain" description="Lipocalin-like" evidence="1">
    <location>
        <begin position="52"/>
        <end position="185"/>
    </location>
</feature>
<sequence length="187" mass="20658">MTNHARFHNQKLHSLVYATIVLEVDMRVGFWIFGCCLLVSPAQALDTKDILGTWRLATAQRTIVDTGEVVDSYGGPRPNGWINYDASGRVMVVVAYQGREKPAGAAPTDAERARLHRSFFAYAGTYTFDGKSITHAIDTSWNEAWTGTSQVRDVAYADGKLVYTTRPAPFSGDGKVSVVTLVWERPN</sequence>
<name>A0AAV4ZPJ6_9HYPH</name>
<accession>A0AAV4ZPJ6</accession>
<protein>
    <recommendedName>
        <fullName evidence="1">Lipocalin-like domain-containing protein</fullName>
    </recommendedName>
</protein>
<dbReference type="RefSeq" id="WP_238230391.1">
    <property type="nucleotide sequence ID" value="NZ_BPQO01000013.1"/>
</dbReference>
<gene>
    <name evidence="2" type="ORF">BHAOGJBA_3278</name>
</gene>
<evidence type="ECO:0000313" key="3">
    <source>
        <dbReference type="Proteomes" id="UP001055247"/>
    </source>
</evidence>
<organism evidence="2 3">
    <name type="scientific">Methylobacterium hispanicum</name>
    <dbReference type="NCBI Taxonomy" id="270350"/>
    <lineage>
        <taxon>Bacteria</taxon>
        <taxon>Pseudomonadati</taxon>
        <taxon>Pseudomonadota</taxon>
        <taxon>Alphaproteobacteria</taxon>
        <taxon>Hyphomicrobiales</taxon>
        <taxon>Methylobacteriaceae</taxon>
        <taxon>Methylobacterium</taxon>
    </lineage>
</organism>